<dbReference type="PANTHER" id="PTHR39624">
    <property type="entry name" value="PROTEIN INVOLVED IN RIMO-MEDIATED BETA-METHYLTHIOLATION OF RIBOSOMAL PROTEIN S12 YCAO"/>
    <property type="match status" value="1"/>
</dbReference>
<dbReference type="InterPro" id="IPR003718">
    <property type="entry name" value="OsmC/Ohr_fam"/>
</dbReference>
<dbReference type="AlphaFoldDB" id="A0A225MWJ4"/>
<dbReference type="Pfam" id="PF02566">
    <property type="entry name" value="OsmC"/>
    <property type="match status" value="1"/>
</dbReference>
<evidence type="ECO:0000313" key="1">
    <source>
        <dbReference type="EMBL" id="OWT65666.1"/>
    </source>
</evidence>
<evidence type="ECO:0000313" key="2">
    <source>
        <dbReference type="Proteomes" id="UP000214603"/>
    </source>
</evidence>
<dbReference type="Proteomes" id="UP000214603">
    <property type="component" value="Unassembled WGS sequence"/>
</dbReference>
<dbReference type="InterPro" id="IPR015946">
    <property type="entry name" value="KH_dom-like_a/b"/>
</dbReference>
<dbReference type="RefSeq" id="WP_088601816.1">
    <property type="nucleotide sequence ID" value="NZ_NJIH01000002.1"/>
</dbReference>
<dbReference type="OrthoDB" id="9789573at2"/>
<keyword evidence="2" id="KW-1185">Reference proteome</keyword>
<dbReference type="PANTHER" id="PTHR39624:SF2">
    <property type="entry name" value="OSMC-LIKE PROTEIN"/>
    <property type="match status" value="1"/>
</dbReference>
<comment type="caution">
    <text evidence="1">The sequence shown here is derived from an EMBL/GenBank/DDBJ whole genome shotgun (WGS) entry which is preliminary data.</text>
</comment>
<reference evidence="2" key="1">
    <citation type="submission" date="2017-06" db="EMBL/GenBank/DDBJ databases">
        <title>Herbaspirillum phytohormonus sp. nov., isolated from the root nodule of Robinia pseudoacacia in lead-zinc mine.</title>
        <authorList>
            <person name="Fan M."/>
            <person name="Lin Y."/>
        </authorList>
    </citation>
    <scope>NUCLEOTIDE SEQUENCE [LARGE SCALE GENOMIC DNA]</scope>
    <source>
        <strain evidence="2">SC-089</strain>
    </source>
</reference>
<dbReference type="SUPFAM" id="SSF82784">
    <property type="entry name" value="OsmC-like"/>
    <property type="match status" value="1"/>
</dbReference>
<gene>
    <name evidence="1" type="ORF">CEY11_02685</name>
</gene>
<organism evidence="1 2">
    <name type="scientific">Candidimonas nitroreducens</name>
    <dbReference type="NCBI Taxonomy" id="683354"/>
    <lineage>
        <taxon>Bacteria</taxon>
        <taxon>Pseudomonadati</taxon>
        <taxon>Pseudomonadota</taxon>
        <taxon>Betaproteobacteria</taxon>
        <taxon>Burkholderiales</taxon>
        <taxon>Alcaligenaceae</taxon>
        <taxon>Candidimonas</taxon>
    </lineage>
</organism>
<dbReference type="EMBL" id="NJIH01000002">
    <property type="protein sequence ID" value="OWT65666.1"/>
    <property type="molecule type" value="Genomic_DNA"/>
</dbReference>
<dbReference type="Gene3D" id="3.30.300.20">
    <property type="match status" value="1"/>
</dbReference>
<accession>A0A225MWJ4</accession>
<sequence length="137" mass="15426">MTETYTNEVDCATTKPGDYPQTLHVREHTLHADVDAEAGSVDSAPSPHDYFDAALASCKALTATWYAKRHNIPLERVATRVERDSHEERLGKYRLRVHLDFQGPLTDAQRETLRQVAAKCPIHKLMTQVTVEIETVA</sequence>
<proteinExistence type="predicted"/>
<protein>
    <submittedName>
        <fullName evidence="1">Peroxiredoxin</fullName>
    </submittedName>
</protein>
<name>A0A225MWJ4_9BURK</name>
<dbReference type="InterPro" id="IPR036102">
    <property type="entry name" value="OsmC/Ohrsf"/>
</dbReference>